<dbReference type="STRING" id="157910.SAMN05445850_8439"/>
<keyword evidence="1" id="KW-0812">Transmembrane</keyword>
<dbReference type="RefSeq" id="WP_090812797.1">
    <property type="nucleotide sequence ID" value="NZ_FNKX01000005.1"/>
</dbReference>
<protein>
    <submittedName>
        <fullName evidence="2">Uncharacterized protein</fullName>
    </submittedName>
</protein>
<accession>A0A1H1KKK7</accession>
<organism evidence="2 3">
    <name type="scientific">Paraburkholderia tuberum</name>
    <dbReference type="NCBI Taxonomy" id="157910"/>
    <lineage>
        <taxon>Bacteria</taxon>
        <taxon>Pseudomonadati</taxon>
        <taxon>Pseudomonadota</taxon>
        <taxon>Betaproteobacteria</taxon>
        <taxon>Burkholderiales</taxon>
        <taxon>Burkholderiaceae</taxon>
        <taxon>Paraburkholderia</taxon>
    </lineage>
</organism>
<evidence type="ECO:0000313" key="3">
    <source>
        <dbReference type="Proteomes" id="UP000199365"/>
    </source>
</evidence>
<name>A0A1H1KKK7_9BURK</name>
<evidence type="ECO:0000313" key="2">
    <source>
        <dbReference type="EMBL" id="SDR62804.1"/>
    </source>
</evidence>
<reference evidence="3" key="1">
    <citation type="submission" date="2016-10" db="EMBL/GenBank/DDBJ databases">
        <authorList>
            <person name="Varghese N."/>
            <person name="Submissions S."/>
        </authorList>
    </citation>
    <scope>NUCLEOTIDE SEQUENCE [LARGE SCALE GENOMIC DNA]</scope>
    <source>
        <strain evidence="3">DUS833</strain>
    </source>
</reference>
<feature type="transmembrane region" description="Helical" evidence="1">
    <location>
        <begin position="16"/>
        <end position="44"/>
    </location>
</feature>
<proteinExistence type="predicted"/>
<gene>
    <name evidence="2" type="ORF">SAMN05445850_8439</name>
</gene>
<dbReference type="AlphaFoldDB" id="A0A1H1KKK7"/>
<keyword evidence="1" id="KW-1133">Transmembrane helix</keyword>
<dbReference type="EMBL" id="FNKX01000005">
    <property type="protein sequence ID" value="SDR62804.1"/>
    <property type="molecule type" value="Genomic_DNA"/>
</dbReference>
<keyword evidence="3" id="KW-1185">Reference proteome</keyword>
<evidence type="ECO:0000256" key="1">
    <source>
        <dbReference type="SAM" id="Phobius"/>
    </source>
</evidence>
<sequence>MPKQFVMKATQSPLSFLAVCFGLWFAAHSFFAALFVGFVVYRWIKASIRNAMKDEKEASDAIAATSATAQPQAEAVKAAAVTPIKRQYAKSPVVVPLKTGTDE</sequence>
<dbReference type="Proteomes" id="UP000199365">
    <property type="component" value="Unassembled WGS sequence"/>
</dbReference>
<keyword evidence="1" id="KW-0472">Membrane</keyword>